<keyword evidence="10" id="KW-0539">Nucleus</keyword>
<reference evidence="15" key="1">
    <citation type="submission" date="2023-05" db="EMBL/GenBank/DDBJ databases">
        <title>High-quality long-read genome of Scophthalmus maximus.</title>
        <authorList>
            <person name="Lien S."/>
            <person name="Martinez P."/>
        </authorList>
    </citation>
    <scope>NUCLEOTIDE SEQUENCE [LARGE SCALE GENOMIC DNA]</scope>
</reference>
<feature type="signal peptide" evidence="13">
    <location>
        <begin position="1"/>
        <end position="26"/>
    </location>
</feature>
<accession>A0A8D3AVL4</accession>
<evidence type="ECO:0000256" key="1">
    <source>
        <dbReference type="ARBA" id="ARBA00004123"/>
    </source>
</evidence>
<dbReference type="SMART" id="SM00355">
    <property type="entry name" value="ZnF_C2H2"/>
    <property type="match status" value="5"/>
</dbReference>
<sequence>MFIVSPCVCGEFALQVTVCLLIIAAAIQDRGEVSPPHIKEEQEEVWSSQEAEQLQGLEEADIIVFTVKSEEDEEKPQSSQLHESQTEEIREDCGGLEPARNSGPEDHLEPGAEDQTEDSSKPKTEDSDAWKETREPSGSKTLKNNKVTGDIKRSTGDKLHSCSECGQRFRHKETLNRHMRIHPGEKPFSCSECGKGFIRKHDLKSHMMIHTGEKPFSCSECDQRFREKRHLQQHMKTHTEEKPFSCSECGKGFRQNGNRQKHMRIHTGEKPFSCTVCKKRFTWKSQVKNHLCVSESSKLQSPQGFRVLVLPRLWRTRTSQELES</sequence>
<keyword evidence="9" id="KW-0804">Transcription</keyword>
<keyword evidence="5 11" id="KW-0863">Zinc-finger</keyword>
<dbReference type="GO" id="GO:0005634">
    <property type="term" value="C:nucleus"/>
    <property type="evidence" value="ECO:0007669"/>
    <property type="project" value="UniProtKB-SubCell"/>
</dbReference>
<evidence type="ECO:0000256" key="5">
    <source>
        <dbReference type="ARBA" id="ARBA00022771"/>
    </source>
</evidence>
<feature type="domain" description="C2H2-type" evidence="14">
    <location>
        <begin position="216"/>
        <end position="243"/>
    </location>
</feature>
<dbReference type="SUPFAM" id="SSF57667">
    <property type="entry name" value="beta-beta-alpha zinc fingers"/>
    <property type="match status" value="3"/>
</dbReference>
<organism evidence="15 16">
    <name type="scientific">Scophthalmus maximus</name>
    <name type="common">Turbot</name>
    <name type="synonym">Psetta maxima</name>
    <dbReference type="NCBI Taxonomy" id="52904"/>
    <lineage>
        <taxon>Eukaryota</taxon>
        <taxon>Metazoa</taxon>
        <taxon>Chordata</taxon>
        <taxon>Craniata</taxon>
        <taxon>Vertebrata</taxon>
        <taxon>Euteleostomi</taxon>
        <taxon>Actinopterygii</taxon>
        <taxon>Neopterygii</taxon>
        <taxon>Teleostei</taxon>
        <taxon>Neoteleostei</taxon>
        <taxon>Acanthomorphata</taxon>
        <taxon>Carangaria</taxon>
        <taxon>Pleuronectiformes</taxon>
        <taxon>Pleuronectoidei</taxon>
        <taxon>Scophthalmidae</taxon>
        <taxon>Scophthalmus</taxon>
    </lineage>
</organism>
<feature type="compositionally biased region" description="Basic and acidic residues" evidence="12">
    <location>
        <begin position="118"/>
        <end position="137"/>
    </location>
</feature>
<comment type="subcellular location">
    <subcellularLocation>
        <location evidence="1">Nucleus</location>
    </subcellularLocation>
</comment>
<evidence type="ECO:0000256" key="11">
    <source>
        <dbReference type="PROSITE-ProRule" id="PRU00042"/>
    </source>
</evidence>
<dbReference type="Gene3D" id="3.30.160.60">
    <property type="entry name" value="Classic Zinc Finger"/>
    <property type="match status" value="5"/>
</dbReference>
<feature type="region of interest" description="Disordered" evidence="12">
    <location>
        <begin position="68"/>
        <end position="156"/>
    </location>
</feature>
<dbReference type="PANTHER" id="PTHR24394:SF44">
    <property type="entry name" value="ZINC FINGER PROTEIN 271-LIKE"/>
    <property type="match status" value="1"/>
</dbReference>
<dbReference type="InterPro" id="IPR013087">
    <property type="entry name" value="Znf_C2H2_type"/>
</dbReference>
<evidence type="ECO:0000256" key="2">
    <source>
        <dbReference type="ARBA" id="ARBA00006991"/>
    </source>
</evidence>
<proteinExistence type="inferred from homology"/>
<feature type="compositionally biased region" description="Basic and acidic residues" evidence="12">
    <location>
        <begin position="84"/>
        <end position="93"/>
    </location>
</feature>
<dbReference type="GO" id="GO:0008270">
    <property type="term" value="F:zinc ion binding"/>
    <property type="evidence" value="ECO:0007669"/>
    <property type="project" value="UniProtKB-KW"/>
</dbReference>
<feature type="chain" id="PRO_5034134825" description="C2H2-type domain-containing protein" evidence="13">
    <location>
        <begin position="27"/>
        <end position="324"/>
    </location>
</feature>
<dbReference type="Proteomes" id="UP000694558">
    <property type="component" value="Chromosome 22"/>
</dbReference>
<keyword evidence="8" id="KW-0238">DNA-binding</keyword>
<name>A0A8D3AVL4_SCOMX</name>
<dbReference type="FunFam" id="3.30.160.60:FF:000414">
    <property type="entry name" value="Zinc finger protein 398"/>
    <property type="match status" value="1"/>
</dbReference>
<dbReference type="PROSITE" id="PS50157">
    <property type="entry name" value="ZINC_FINGER_C2H2_2"/>
    <property type="match status" value="5"/>
</dbReference>
<dbReference type="Ensembl" id="ENSSMAT00000024562.2">
    <property type="protein sequence ID" value="ENSSMAP00000024268.2"/>
    <property type="gene ID" value="ENSSMAG00000014824.2"/>
</dbReference>
<dbReference type="InterPro" id="IPR036236">
    <property type="entry name" value="Znf_C2H2_sf"/>
</dbReference>
<evidence type="ECO:0000256" key="3">
    <source>
        <dbReference type="ARBA" id="ARBA00022723"/>
    </source>
</evidence>
<evidence type="ECO:0000256" key="13">
    <source>
        <dbReference type="SAM" id="SignalP"/>
    </source>
</evidence>
<dbReference type="GO" id="GO:0000981">
    <property type="term" value="F:DNA-binding transcription factor activity, RNA polymerase II-specific"/>
    <property type="evidence" value="ECO:0007669"/>
    <property type="project" value="TreeGrafter"/>
</dbReference>
<dbReference type="Pfam" id="PF00096">
    <property type="entry name" value="zf-C2H2"/>
    <property type="match status" value="4"/>
</dbReference>
<reference evidence="15" key="2">
    <citation type="submission" date="2025-08" db="UniProtKB">
        <authorList>
            <consortium name="Ensembl"/>
        </authorList>
    </citation>
    <scope>IDENTIFICATION</scope>
</reference>
<keyword evidence="7" id="KW-0805">Transcription regulation</keyword>
<feature type="domain" description="C2H2-type" evidence="14">
    <location>
        <begin position="272"/>
        <end position="299"/>
    </location>
</feature>
<evidence type="ECO:0000256" key="6">
    <source>
        <dbReference type="ARBA" id="ARBA00022833"/>
    </source>
</evidence>
<dbReference type="FunFam" id="3.30.160.60:FF:001155">
    <property type="entry name" value="Zinc finger 30C"/>
    <property type="match status" value="1"/>
</dbReference>
<evidence type="ECO:0000313" key="16">
    <source>
        <dbReference type="Proteomes" id="UP000694558"/>
    </source>
</evidence>
<keyword evidence="6" id="KW-0862">Zinc</keyword>
<evidence type="ECO:0000256" key="4">
    <source>
        <dbReference type="ARBA" id="ARBA00022737"/>
    </source>
</evidence>
<evidence type="ECO:0000256" key="10">
    <source>
        <dbReference type="ARBA" id="ARBA00023242"/>
    </source>
</evidence>
<dbReference type="FunFam" id="3.30.160.60:FF:001506">
    <property type="entry name" value="Zinc finger protein"/>
    <property type="match status" value="1"/>
</dbReference>
<evidence type="ECO:0000256" key="9">
    <source>
        <dbReference type="ARBA" id="ARBA00023163"/>
    </source>
</evidence>
<comment type="similarity">
    <text evidence="2">Belongs to the krueppel C2H2-type zinc-finger protein family.</text>
</comment>
<dbReference type="GO" id="GO:0003677">
    <property type="term" value="F:DNA binding"/>
    <property type="evidence" value="ECO:0007669"/>
    <property type="project" value="UniProtKB-KW"/>
</dbReference>
<evidence type="ECO:0000256" key="7">
    <source>
        <dbReference type="ARBA" id="ARBA00023015"/>
    </source>
</evidence>
<keyword evidence="4" id="KW-0677">Repeat</keyword>
<evidence type="ECO:0000256" key="12">
    <source>
        <dbReference type="SAM" id="MobiDB-lite"/>
    </source>
</evidence>
<evidence type="ECO:0000259" key="14">
    <source>
        <dbReference type="PROSITE" id="PS50157"/>
    </source>
</evidence>
<keyword evidence="3" id="KW-0479">Metal-binding</keyword>
<dbReference type="AlphaFoldDB" id="A0A8D3AVL4"/>
<feature type="compositionally biased region" description="Polar residues" evidence="12">
    <location>
        <begin position="138"/>
        <end position="147"/>
    </location>
</feature>
<feature type="domain" description="C2H2-type" evidence="14">
    <location>
        <begin position="160"/>
        <end position="187"/>
    </location>
</feature>
<evidence type="ECO:0000256" key="8">
    <source>
        <dbReference type="ARBA" id="ARBA00023125"/>
    </source>
</evidence>
<dbReference type="GeneTree" id="ENSGT01150000286958"/>
<protein>
    <recommendedName>
        <fullName evidence="14">C2H2-type domain-containing protein</fullName>
    </recommendedName>
</protein>
<evidence type="ECO:0000313" key="15">
    <source>
        <dbReference type="Ensembl" id="ENSSMAP00000024268.2"/>
    </source>
</evidence>
<keyword evidence="13" id="KW-0732">Signal</keyword>
<dbReference type="PANTHER" id="PTHR24394">
    <property type="entry name" value="ZINC FINGER PROTEIN"/>
    <property type="match status" value="1"/>
</dbReference>
<dbReference type="FunFam" id="3.30.160.60:FF:002343">
    <property type="entry name" value="Zinc finger protein 33A"/>
    <property type="match status" value="1"/>
</dbReference>
<feature type="domain" description="C2H2-type" evidence="14">
    <location>
        <begin position="188"/>
        <end position="215"/>
    </location>
</feature>
<feature type="domain" description="C2H2-type" evidence="14">
    <location>
        <begin position="244"/>
        <end position="271"/>
    </location>
</feature>
<dbReference type="FunFam" id="3.30.160.60:FF:000065">
    <property type="entry name" value="B-cell CLL/lymphoma 6, member B"/>
    <property type="match status" value="1"/>
</dbReference>
<dbReference type="PROSITE" id="PS00028">
    <property type="entry name" value="ZINC_FINGER_C2H2_1"/>
    <property type="match status" value="4"/>
</dbReference>